<dbReference type="Proteomes" id="UP001595834">
    <property type="component" value="Unassembled WGS sequence"/>
</dbReference>
<accession>A0ABV9US87</accession>
<keyword evidence="3" id="KW-1185">Reference proteome</keyword>
<name>A0ABV9US87_9ACTN</name>
<dbReference type="RefSeq" id="WP_344379536.1">
    <property type="nucleotide sequence ID" value="NZ_BAAASQ010000029.1"/>
</dbReference>
<evidence type="ECO:0000313" key="3">
    <source>
        <dbReference type="Proteomes" id="UP001595834"/>
    </source>
</evidence>
<feature type="region of interest" description="Disordered" evidence="1">
    <location>
        <begin position="1"/>
        <end position="26"/>
    </location>
</feature>
<evidence type="ECO:0000256" key="1">
    <source>
        <dbReference type="SAM" id="MobiDB-lite"/>
    </source>
</evidence>
<evidence type="ECO:0000313" key="2">
    <source>
        <dbReference type="EMBL" id="MFC4959643.1"/>
    </source>
</evidence>
<sequence>MYGRACSPKHPPAPTTCGATASTSAHGLDRRAAAAVPTLAADITGIST</sequence>
<gene>
    <name evidence="2" type="ORF">ACFPFX_25460</name>
</gene>
<organism evidence="2 3">
    <name type="scientific">Streptomyces mauvecolor</name>
    <dbReference type="NCBI Taxonomy" id="58345"/>
    <lineage>
        <taxon>Bacteria</taxon>
        <taxon>Bacillati</taxon>
        <taxon>Actinomycetota</taxon>
        <taxon>Actinomycetes</taxon>
        <taxon>Kitasatosporales</taxon>
        <taxon>Streptomycetaceae</taxon>
        <taxon>Streptomyces</taxon>
    </lineage>
</organism>
<reference evidence="3" key="1">
    <citation type="journal article" date="2019" name="Int. J. Syst. Evol. Microbiol.">
        <title>The Global Catalogue of Microorganisms (GCM) 10K type strain sequencing project: providing services to taxonomists for standard genome sequencing and annotation.</title>
        <authorList>
            <consortium name="The Broad Institute Genomics Platform"/>
            <consortium name="The Broad Institute Genome Sequencing Center for Infectious Disease"/>
            <person name="Wu L."/>
            <person name="Ma J."/>
        </authorList>
    </citation>
    <scope>NUCLEOTIDE SEQUENCE [LARGE SCALE GENOMIC DNA]</scope>
    <source>
        <strain evidence="3">CCM 7224</strain>
    </source>
</reference>
<dbReference type="EMBL" id="JBHSIZ010000031">
    <property type="protein sequence ID" value="MFC4959643.1"/>
    <property type="molecule type" value="Genomic_DNA"/>
</dbReference>
<comment type="caution">
    <text evidence="2">The sequence shown here is derived from an EMBL/GenBank/DDBJ whole genome shotgun (WGS) entry which is preliminary data.</text>
</comment>
<proteinExistence type="predicted"/>
<protein>
    <submittedName>
        <fullName evidence="2">Uncharacterized protein</fullName>
    </submittedName>
</protein>